<accession>A0A6J5NYJ1</accession>
<dbReference type="PANTHER" id="PTHR10381">
    <property type="entry name" value="ATP-DEPENDENT CLP PROTEASE PROTEOLYTIC SUBUNIT"/>
    <property type="match status" value="1"/>
</dbReference>
<keyword evidence="2" id="KW-0378">Hydrolase</keyword>
<dbReference type="InterPro" id="IPR029045">
    <property type="entry name" value="ClpP/crotonase-like_dom_sf"/>
</dbReference>
<organism evidence="2">
    <name type="scientific">uncultured Caudovirales phage</name>
    <dbReference type="NCBI Taxonomy" id="2100421"/>
    <lineage>
        <taxon>Viruses</taxon>
        <taxon>Duplodnaviria</taxon>
        <taxon>Heunggongvirae</taxon>
        <taxon>Uroviricota</taxon>
        <taxon>Caudoviricetes</taxon>
        <taxon>Peduoviridae</taxon>
        <taxon>Maltschvirus</taxon>
        <taxon>Maltschvirus maltsch</taxon>
    </lineage>
</organism>
<dbReference type="GO" id="GO:0004176">
    <property type="term" value="F:ATP-dependent peptidase activity"/>
    <property type="evidence" value="ECO:0007669"/>
    <property type="project" value="InterPro"/>
</dbReference>
<dbReference type="Pfam" id="PF00574">
    <property type="entry name" value="CLP_protease"/>
    <property type="match status" value="1"/>
</dbReference>
<dbReference type="SUPFAM" id="SSF52096">
    <property type="entry name" value="ClpP/crotonase"/>
    <property type="match status" value="1"/>
</dbReference>
<gene>
    <name evidence="2" type="ORF">UFOVP724_136</name>
</gene>
<proteinExistence type="inferred from homology"/>
<dbReference type="InterPro" id="IPR001907">
    <property type="entry name" value="ClpP"/>
</dbReference>
<dbReference type="InterPro" id="IPR023562">
    <property type="entry name" value="ClpP/TepA"/>
</dbReference>
<dbReference type="EMBL" id="LR796696">
    <property type="protein sequence ID" value="CAB4160284.1"/>
    <property type="molecule type" value="Genomic_DNA"/>
</dbReference>
<dbReference type="PANTHER" id="PTHR10381:SF11">
    <property type="entry name" value="ATP-DEPENDENT CLP PROTEASE PROTEOLYTIC SUBUNIT, MITOCHONDRIAL"/>
    <property type="match status" value="1"/>
</dbReference>
<evidence type="ECO:0000313" key="2">
    <source>
        <dbReference type="EMBL" id="CAB4160284.1"/>
    </source>
</evidence>
<dbReference type="PRINTS" id="PR00127">
    <property type="entry name" value="CLPPROTEASEP"/>
</dbReference>
<keyword evidence="2" id="KW-0645">Protease</keyword>
<dbReference type="GO" id="GO:0051117">
    <property type="term" value="F:ATPase binding"/>
    <property type="evidence" value="ECO:0007669"/>
    <property type="project" value="TreeGrafter"/>
</dbReference>
<dbReference type="GO" id="GO:0009368">
    <property type="term" value="C:endopeptidase Clp complex"/>
    <property type="evidence" value="ECO:0007669"/>
    <property type="project" value="TreeGrafter"/>
</dbReference>
<dbReference type="GO" id="GO:0006515">
    <property type="term" value="P:protein quality control for misfolded or incompletely synthesized proteins"/>
    <property type="evidence" value="ECO:0007669"/>
    <property type="project" value="TreeGrafter"/>
</dbReference>
<comment type="similarity">
    <text evidence="1">Belongs to the peptidase S14 family.</text>
</comment>
<protein>
    <submittedName>
        <fullName evidence="2">ClpP Protease subunit of ATP-dependent Clp proteases</fullName>
    </submittedName>
</protein>
<sequence>MDNQSLILEIEKRLMEMEERKTWMPQEIKFFGPSTRTLAFFEPIGPESALSLISQLHELDMQSPDMITLFLNTDGGNVTDSLAIYDCIKSLESPVAIIVTGICASGGLIILAAGDYRTATENSIFFYHQPIIDMDAVTSTSEMESIKDLYHCHQTQLDKIIKKRTKIKVKDWNKNFEGKTSFYFDCQKALEFGFIDSISIPEKKSMKIKEVKNGK</sequence>
<evidence type="ECO:0000256" key="1">
    <source>
        <dbReference type="ARBA" id="ARBA00007039"/>
    </source>
</evidence>
<name>A0A6J5NYJ1_9CAUD</name>
<reference evidence="2" key="1">
    <citation type="submission" date="2020-04" db="EMBL/GenBank/DDBJ databases">
        <authorList>
            <person name="Chiriac C."/>
            <person name="Salcher M."/>
            <person name="Ghai R."/>
            <person name="Kavagutti S V."/>
        </authorList>
    </citation>
    <scope>NUCLEOTIDE SEQUENCE</scope>
</reference>
<dbReference type="Gene3D" id="3.90.226.10">
    <property type="entry name" value="2-enoyl-CoA Hydratase, Chain A, domain 1"/>
    <property type="match status" value="1"/>
</dbReference>
<dbReference type="GO" id="GO:0004252">
    <property type="term" value="F:serine-type endopeptidase activity"/>
    <property type="evidence" value="ECO:0007669"/>
    <property type="project" value="InterPro"/>
</dbReference>